<organism evidence="2 3">
    <name type="scientific">Geodermatophilus africanus</name>
    <dbReference type="NCBI Taxonomy" id="1137993"/>
    <lineage>
        <taxon>Bacteria</taxon>
        <taxon>Bacillati</taxon>
        <taxon>Actinomycetota</taxon>
        <taxon>Actinomycetes</taxon>
        <taxon>Geodermatophilales</taxon>
        <taxon>Geodermatophilaceae</taxon>
        <taxon>Geodermatophilus</taxon>
    </lineage>
</organism>
<dbReference type="InterPro" id="IPR017517">
    <property type="entry name" value="Maleyloyr_isom"/>
</dbReference>
<gene>
    <name evidence="2" type="ORF">SAMN05660209_04496</name>
</gene>
<dbReference type="NCBIfam" id="TIGR03083">
    <property type="entry name" value="maleylpyruvate isomerase family mycothiol-dependent enzyme"/>
    <property type="match status" value="1"/>
</dbReference>
<dbReference type="SUPFAM" id="SSF109854">
    <property type="entry name" value="DinB/YfiT-like putative metalloenzymes"/>
    <property type="match status" value="1"/>
</dbReference>
<protein>
    <submittedName>
        <fullName evidence="2">TIGR03083 family protein</fullName>
    </submittedName>
</protein>
<evidence type="ECO:0000313" key="3">
    <source>
        <dbReference type="Proteomes" id="UP000198921"/>
    </source>
</evidence>
<dbReference type="EMBL" id="FNOT01000018">
    <property type="protein sequence ID" value="SDZ05377.1"/>
    <property type="molecule type" value="Genomic_DNA"/>
</dbReference>
<dbReference type="Gene3D" id="1.20.120.450">
    <property type="entry name" value="dinb family like domain"/>
    <property type="match status" value="1"/>
</dbReference>
<dbReference type="InterPro" id="IPR024344">
    <property type="entry name" value="MDMPI_metal-binding"/>
</dbReference>
<dbReference type="AlphaFoldDB" id="A0A1H3PW77"/>
<accession>A0A1H3PW77</accession>
<proteinExistence type="predicted"/>
<keyword evidence="3" id="KW-1185">Reference proteome</keyword>
<dbReference type="STRING" id="1137993.SAMN05660209_04496"/>
<dbReference type="InterPro" id="IPR034660">
    <property type="entry name" value="DinB/YfiT-like"/>
</dbReference>
<dbReference type="OrthoDB" id="5178565at2"/>
<dbReference type="Pfam" id="PF11716">
    <property type="entry name" value="MDMPI_N"/>
    <property type="match status" value="1"/>
</dbReference>
<dbReference type="Proteomes" id="UP000198921">
    <property type="component" value="Unassembled WGS sequence"/>
</dbReference>
<name>A0A1H3PW77_9ACTN</name>
<reference evidence="3" key="1">
    <citation type="submission" date="2016-10" db="EMBL/GenBank/DDBJ databases">
        <authorList>
            <person name="Varghese N."/>
            <person name="Submissions S."/>
        </authorList>
    </citation>
    <scope>NUCLEOTIDE SEQUENCE [LARGE SCALE GENOMIC DNA]</scope>
    <source>
        <strain evidence="3">DSM 45422</strain>
    </source>
</reference>
<feature type="domain" description="Mycothiol-dependent maleylpyruvate isomerase metal-binding" evidence="1">
    <location>
        <begin position="15"/>
        <end position="106"/>
    </location>
</feature>
<sequence length="225" mass="24130">MPVWIGVTDSWQAVAAERAALVADLGDLGEADWRAPSLCDGLDVEEVVAHLTAGASSGPLRWLAGLARCRFDVDRMVDVRLREQLDRTPEETLRRFRGVVDSRTAPTRGNVDAWLGEAVVHGEDVRRPLGICHAYAPAALERVARFYAARDFTVPSKRRAAGLRLEASDGPFASGKGPLVRGRTVDLVLAMAGRPVALDNLEGPGLPTFAARVVAPSGRAPYSAV</sequence>
<dbReference type="GO" id="GO:0046872">
    <property type="term" value="F:metal ion binding"/>
    <property type="evidence" value="ECO:0007669"/>
    <property type="project" value="InterPro"/>
</dbReference>
<evidence type="ECO:0000259" key="1">
    <source>
        <dbReference type="Pfam" id="PF11716"/>
    </source>
</evidence>
<evidence type="ECO:0000313" key="2">
    <source>
        <dbReference type="EMBL" id="SDZ05377.1"/>
    </source>
</evidence>